<sequence length="131" mass="15190">MASILLAIPRIILAFEYFVGGIPRLGPWPFKTLHERIYRKSQKTAPFLHPLYPFTDQRKIKLHMQYIGALMVTEGFLLALPQTRGGAFALFLGCFLTSSGYWSQMRADMPYWLPVTNFGLSWLVWYIENRS</sequence>
<protein>
    <submittedName>
        <fullName evidence="1">Uncharacterized protein</fullName>
    </submittedName>
</protein>
<dbReference type="Proteomes" id="UP000830671">
    <property type="component" value="Chromosome 3"/>
</dbReference>
<keyword evidence="2" id="KW-1185">Reference proteome</keyword>
<dbReference type="KEGG" id="clup:CLUP02_06486"/>
<dbReference type="EMBL" id="CP019475">
    <property type="protein sequence ID" value="UQC81000.1"/>
    <property type="molecule type" value="Genomic_DNA"/>
</dbReference>
<dbReference type="RefSeq" id="XP_049142628.1">
    <property type="nucleotide sequence ID" value="XM_049285485.1"/>
</dbReference>
<proteinExistence type="predicted"/>
<dbReference type="AlphaFoldDB" id="A0A9Q8SPI1"/>
<gene>
    <name evidence="1" type="ORF">CLUP02_06486</name>
</gene>
<organism evidence="1 2">
    <name type="scientific">Colletotrichum lupini</name>
    <dbReference type="NCBI Taxonomy" id="145971"/>
    <lineage>
        <taxon>Eukaryota</taxon>
        <taxon>Fungi</taxon>
        <taxon>Dikarya</taxon>
        <taxon>Ascomycota</taxon>
        <taxon>Pezizomycotina</taxon>
        <taxon>Sordariomycetes</taxon>
        <taxon>Hypocreomycetidae</taxon>
        <taxon>Glomerellales</taxon>
        <taxon>Glomerellaceae</taxon>
        <taxon>Colletotrichum</taxon>
        <taxon>Colletotrichum acutatum species complex</taxon>
    </lineage>
</organism>
<evidence type="ECO:0000313" key="2">
    <source>
        <dbReference type="Proteomes" id="UP000830671"/>
    </source>
</evidence>
<name>A0A9Q8SPI1_9PEZI</name>
<reference evidence="1" key="1">
    <citation type="journal article" date="2021" name="Mol. Plant Microbe Interact.">
        <title>Complete Genome Sequence of the Plant-Pathogenic Fungus Colletotrichum lupini.</title>
        <authorList>
            <person name="Baroncelli R."/>
            <person name="Pensec F."/>
            <person name="Da Lio D."/>
            <person name="Boufleur T."/>
            <person name="Vicente I."/>
            <person name="Sarrocco S."/>
            <person name="Picot A."/>
            <person name="Baraldi E."/>
            <person name="Sukno S."/>
            <person name="Thon M."/>
            <person name="Le Floch G."/>
        </authorList>
    </citation>
    <scope>NUCLEOTIDE SEQUENCE</scope>
    <source>
        <strain evidence="1">IMI 504893</strain>
    </source>
</reference>
<evidence type="ECO:0000313" key="1">
    <source>
        <dbReference type="EMBL" id="UQC81000.1"/>
    </source>
</evidence>
<dbReference type="GeneID" id="73340495"/>
<accession>A0A9Q8SPI1</accession>